<dbReference type="CDD" id="cd00419">
    <property type="entry name" value="Ferrochelatase_C"/>
    <property type="match status" value="1"/>
</dbReference>
<dbReference type="EMBL" id="CAJPVJ010001028">
    <property type="protein sequence ID" value="CAG2163916.1"/>
    <property type="molecule type" value="Genomic_DNA"/>
</dbReference>
<evidence type="ECO:0000256" key="1">
    <source>
        <dbReference type="ARBA" id="ARBA00004744"/>
    </source>
</evidence>
<dbReference type="GO" id="GO:0004325">
    <property type="term" value="F:ferrochelatase activity"/>
    <property type="evidence" value="ECO:0007669"/>
    <property type="project" value="InterPro"/>
</dbReference>
<dbReference type="OrthoDB" id="1323at2759"/>
<evidence type="ECO:0000256" key="6">
    <source>
        <dbReference type="RuleBase" id="RU004185"/>
    </source>
</evidence>
<evidence type="ECO:0008006" key="9">
    <source>
        <dbReference type="Google" id="ProtNLM"/>
    </source>
</evidence>
<sequence length="393" mass="44408">MLSLNSKLSSNGNRLVTKYWMSRRLAHDVRTGILMLNMGGPETLDDVLPFLTRLFTDKDIIPLPAQSTLGPLIARRRAPVVRERYQQIGGGSPIKDWTTRQGTLLTQTLDQLSPESGPHKFYLGFRYAEPLTEDAIATMERDGVMNAIAFSQYAQYSCSTSGSSINAIARHYIQTIGANASPKMKWSFIDRWPTNAGLVEAFVDLIQKEIDWFPETKRNQIVLLFSAHALPLRAVNKGDSYPTEVSATVVKVMESLHFKYPYRLVWQSKVGPMTWLAPQTDEALKGFSEKGYKNFILIPISFVNEHIETLHELDIEYGRDLAKELKIENIRRCSAPNTHPAFIRGMASIVKSHMDSGELCSKQLMLRCPLCTKSVCSDTRQWLQSIHDLQANK</sequence>
<keyword evidence="5" id="KW-0627">Porphyrin biosynthesis</keyword>
<dbReference type="NCBIfam" id="TIGR00109">
    <property type="entry name" value="hemH"/>
    <property type="match status" value="1"/>
</dbReference>
<dbReference type="FunFam" id="3.40.50.1400:FF:000001">
    <property type="entry name" value="Ferrochelatase"/>
    <property type="match status" value="1"/>
</dbReference>
<keyword evidence="8" id="KW-1185">Reference proteome</keyword>
<keyword evidence="3" id="KW-0350">Heme biosynthesis</keyword>
<dbReference type="PANTHER" id="PTHR11108">
    <property type="entry name" value="FERROCHELATASE"/>
    <property type="match status" value="1"/>
</dbReference>
<dbReference type="EMBL" id="OC915853">
    <property type="protein sequence ID" value="CAD7642220.1"/>
    <property type="molecule type" value="Genomic_DNA"/>
</dbReference>
<dbReference type="CDD" id="cd03411">
    <property type="entry name" value="Ferrochelatase_N"/>
    <property type="match status" value="1"/>
</dbReference>
<dbReference type="Pfam" id="PF00762">
    <property type="entry name" value="Ferrochelatase"/>
    <property type="match status" value="1"/>
</dbReference>
<evidence type="ECO:0000256" key="3">
    <source>
        <dbReference type="ARBA" id="ARBA00023133"/>
    </source>
</evidence>
<keyword evidence="4" id="KW-0456">Lyase</keyword>
<evidence type="ECO:0000313" key="8">
    <source>
        <dbReference type="Proteomes" id="UP000728032"/>
    </source>
</evidence>
<evidence type="ECO:0000256" key="2">
    <source>
        <dbReference type="ARBA" id="ARBA00023004"/>
    </source>
</evidence>
<dbReference type="InterPro" id="IPR001015">
    <property type="entry name" value="Ferrochelatase"/>
</dbReference>
<dbReference type="Gene3D" id="3.40.50.1400">
    <property type="match status" value="2"/>
</dbReference>
<gene>
    <name evidence="7" type="ORF">ONB1V03_LOCUS3477</name>
</gene>
<comment type="similarity">
    <text evidence="6">Belongs to the ferrochelatase family.</text>
</comment>
<dbReference type="Proteomes" id="UP000728032">
    <property type="component" value="Unassembled WGS sequence"/>
</dbReference>
<dbReference type="InterPro" id="IPR033644">
    <property type="entry name" value="Ferrochelatase_C"/>
</dbReference>
<dbReference type="UniPathway" id="UPA00252"/>
<dbReference type="SUPFAM" id="SSF53800">
    <property type="entry name" value="Chelatase"/>
    <property type="match status" value="1"/>
</dbReference>
<dbReference type="InterPro" id="IPR033659">
    <property type="entry name" value="Ferrochelatase_N"/>
</dbReference>
<dbReference type="HAMAP" id="MF_00323">
    <property type="entry name" value="Ferrochelatase"/>
    <property type="match status" value="1"/>
</dbReference>
<dbReference type="GO" id="GO:0005739">
    <property type="term" value="C:mitochondrion"/>
    <property type="evidence" value="ECO:0007669"/>
    <property type="project" value="TreeGrafter"/>
</dbReference>
<accession>A0A7R9QDZ1</accession>
<dbReference type="AlphaFoldDB" id="A0A7R9QDZ1"/>
<dbReference type="PANTHER" id="PTHR11108:SF1">
    <property type="entry name" value="FERROCHELATASE, MITOCHONDRIAL"/>
    <property type="match status" value="1"/>
</dbReference>
<evidence type="ECO:0000256" key="4">
    <source>
        <dbReference type="ARBA" id="ARBA00023239"/>
    </source>
</evidence>
<evidence type="ECO:0000256" key="5">
    <source>
        <dbReference type="ARBA" id="ARBA00023244"/>
    </source>
</evidence>
<evidence type="ECO:0000313" key="7">
    <source>
        <dbReference type="EMBL" id="CAD7642220.1"/>
    </source>
</evidence>
<protein>
    <recommendedName>
        <fullName evidence="9">Ferrochelatase</fullName>
    </recommendedName>
</protein>
<proteinExistence type="inferred from homology"/>
<name>A0A7R9QDZ1_9ACAR</name>
<dbReference type="GO" id="GO:0006783">
    <property type="term" value="P:heme biosynthetic process"/>
    <property type="evidence" value="ECO:0007669"/>
    <property type="project" value="UniProtKB-KW"/>
</dbReference>
<comment type="pathway">
    <text evidence="1">Porphyrin-containing compound metabolism; protoheme biosynthesis.</text>
</comment>
<organism evidence="7">
    <name type="scientific">Oppiella nova</name>
    <dbReference type="NCBI Taxonomy" id="334625"/>
    <lineage>
        <taxon>Eukaryota</taxon>
        <taxon>Metazoa</taxon>
        <taxon>Ecdysozoa</taxon>
        <taxon>Arthropoda</taxon>
        <taxon>Chelicerata</taxon>
        <taxon>Arachnida</taxon>
        <taxon>Acari</taxon>
        <taxon>Acariformes</taxon>
        <taxon>Sarcoptiformes</taxon>
        <taxon>Oribatida</taxon>
        <taxon>Brachypylina</taxon>
        <taxon>Oppioidea</taxon>
        <taxon>Oppiidae</taxon>
        <taxon>Oppiella</taxon>
    </lineage>
</organism>
<reference evidence="7" key="1">
    <citation type="submission" date="2020-11" db="EMBL/GenBank/DDBJ databases">
        <authorList>
            <person name="Tran Van P."/>
        </authorList>
    </citation>
    <scope>NUCLEOTIDE SEQUENCE</scope>
</reference>
<keyword evidence="2" id="KW-0408">Iron</keyword>